<accession>A0ABQ0ME90</accession>
<feature type="transmembrane region" description="Helical" evidence="1">
    <location>
        <begin position="6"/>
        <end position="29"/>
    </location>
</feature>
<evidence type="ECO:0000313" key="2">
    <source>
        <dbReference type="EMBL" id="GAW65420.1"/>
    </source>
</evidence>
<sequence length="42" mass="4436">MPQITLGIVFGGMGLLLAAPMTAALFVVGKTLYVEDLLRDEA</sequence>
<reference evidence="3" key="1">
    <citation type="submission" date="2017-05" db="EMBL/GenBank/DDBJ databases">
        <title>Draft genome sequence of Geobacter pelophilus, a iron(III)-reducing bacteria.</title>
        <authorList>
            <person name="Aoyagi T."/>
            <person name="Koike H."/>
            <person name="Morita T."/>
            <person name="Sato Y."/>
            <person name="Habe H."/>
            <person name="Hori T."/>
        </authorList>
    </citation>
    <scope>NUCLEOTIDE SEQUENCE [LARGE SCALE GENOMIC DNA]</scope>
    <source>
        <strain evidence="3">Drf2</strain>
    </source>
</reference>
<keyword evidence="3" id="KW-1185">Reference proteome</keyword>
<comment type="caution">
    <text evidence="2">The sequence shown here is derived from an EMBL/GenBank/DDBJ whole genome shotgun (WGS) entry which is preliminary data.</text>
</comment>
<name>A0ABQ0ME90_9BACT</name>
<proteinExistence type="predicted"/>
<keyword evidence="1" id="KW-0472">Membrane</keyword>
<gene>
    <name evidence="2" type="ORF">GPEL0_01r0297</name>
</gene>
<protein>
    <submittedName>
        <fullName evidence="2">Uncharacterized protein</fullName>
    </submittedName>
</protein>
<keyword evidence="1" id="KW-0812">Transmembrane</keyword>
<keyword evidence="1" id="KW-1133">Transmembrane helix</keyword>
<dbReference type="Proteomes" id="UP000194153">
    <property type="component" value="Unassembled WGS sequence"/>
</dbReference>
<evidence type="ECO:0000256" key="1">
    <source>
        <dbReference type="SAM" id="Phobius"/>
    </source>
</evidence>
<dbReference type="EMBL" id="BDQG01000001">
    <property type="protein sequence ID" value="GAW65420.1"/>
    <property type="molecule type" value="Genomic_DNA"/>
</dbReference>
<evidence type="ECO:0000313" key="3">
    <source>
        <dbReference type="Proteomes" id="UP000194153"/>
    </source>
</evidence>
<organism evidence="2 3">
    <name type="scientific">Geoanaerobacter pelophilus</name>
    <dbReference type="NCBI Taxonomy" id="60036"/>
    <lineage>
        <taxon>Bacteria</taxon>
        <taxon>Pseudomonadati</taxon>
        <taxon>Thermodesulfobacteriota</taxon>
        <taxon>Desulfuromonadia</taxon>
        <taxon>Geobacterales</taxon>
        <taxon>Geobacteraceae</taxon>
        <taxon>Geoanaerobacter</taxon>
    </lineage>
</organism>